<name>A0ABY9TLK0_9GAMM</name>
<dbReference type="SUPFAM" id="SSF51366">
    <property type="entry name" value="Ribulose-phoshate binding barrel"/>
    <property type="match status" value="2"/>
</dbReference>
<comment type="similarity">
    <text evidence="16">Belongs to the TrpF family.</text>
</comment>
<dbReference type="NCBIfam" id="NF006945">
    <property type="entry name" value="PRK09427.1"/>
    <property type="match status" value="1"/>
</dbReference>
<dbReference type="PANTHER" id="PTHR22854">
    <property type="entry name" value="TRYPTOPHAN BIOSYNTHESIS PROTEIN"/>
    <property type="match status" value="1"/>
</dbReference>
<keyword evidence="11 16" id="KW-0413">Isomerase</keyword>
<reference evidence="20" key="1">
    <citation type="submission" date="2023-09" db="EMBL/GenBank/DDBJ databases">
        <authorList>
            <person name="Li S."/>
            <person name="Li X."/>
            <person name="Zhang C."/>
            <person name="Zhao Z."/>
        </authorList>
    </citation>
    <scope>NUCLEOTIDE SEQUENCE [LARGE SCALE GENOMIC DNA]</scope>
    <source>
        <strain evidence="20">SQ345</strain>
    </source>
</reference>
<evidence type="ECO:0000256" key="4">
    <source>
        <dbReference type="ARBA" id="ARBA00004696"/>
    </source>
</evidence>
<feature type="domain" description="Indole-3-glycerol phosphate synthase" evidence="17">
    <location>
        <begin position="15"/>
        <end position="262"/>
    </location>
</feature>
<dbReference type="CDD" id="cd00405">
    <property type="entry name" value="PRAI"/>
    <property type="match status" value="1"/>
</dbReference>
<evidence type="ECO:0000256" key="16">
    <source>
        <dbReference type="HAMAP-Rule" id="MF_00135"/>
    </source>
</evidence>
<organism evidence="19 20">
    <name type="scientific">Thalassotalea nanhaiensis</name>
    <dbReference type="NCBI Taxonomy" id="3065648"/>
    <lineage>
        <taxon>Bacteria</taxon>
        <taxon>Pseudomonadati</taxon>
        <taxon>Pseudomonadota</taxon>
        <taxon>Gammaproteobacteria</taxon>
        <taxon>Alteromonadales</taxon>
        <taxon>Colwelliaceae</taxon>
        <taxon>Thalassotalea</taxon>
    </lineage>
</organism>
<evidence type="ECO:0000256" key="9">
    <source>
        <dbReference type="ARBA" id="ARBA00022822"/>
    </source>
</evidence>
<dbReference type="CDD" id="cd00331">
    <property type="entry name" value="IGPS"/>
    <property type="match status" value="1"/>
</dbReference>
<feature type="domain" description="N-(5'phosphoribosyl) anthranilate isomerase (PRAI)" evidence="18">
    <location>
        <begin position="267"/>
        <end position="466"/>
    </location>
</feature>
<evidence type="ECO:0000256" key="6">
    <source>
        <dbReference type="ARBA" id="ARBA00009847"/>
    </source>
</evidence>
<protein>
    <recommendedName>
        <fullName evidence="15 16">Multifunctional fusion protein</fullName>
    </recommendedName>
    <domain>
        <recommendedName>
            <fullName evidence="15">Indole-3-glycerol phosphate synthase</fullName>
            <shortName evidence="15">IGPS</shortName>
            <ecNumber evidence="15">4.1.1.48</ecNumber>
        </recommendedName>
    </domain>
    <domain>
        <recommendedName>
            <fullName evidence="16">N-(5'-phosphoribosyl)anthranilate isomerase</fullName>
            <shortName evidence="16">PRAI</shortName>
            <ecNumber evidence="16">5.3.1.24</ecNumber>
        </recommendedName>
    </domain>
</protein>
<evidence type="ECO:0000259" key="17">
    <source>
        <dbReference type="Pfam" id="PF00218"/>
    </source>
</evidence>
<evidence type="ECO:0000256" key="5">
    <source>
        <dbReference type="ARBA" id="ARBA00007902"/>
    </source>
</evidence>
<keyword evidence="10 15" id="KW-0057">Aromatic amino acid biosynthesis</keyword>
<evidence type="ECO:0000256" key="8">
    <source>
        <dbReference type="ARBA" id="ARBA00022793"/>
    </source>
</evidence>
<dbReference type="InterPro" id="IPR001468">
    <property type="entry name" value="Indole-3-GlycerolPSynthase_CS"/>
</dbReference>
<gene>
    <name evidence="19" type="primary">trpCF</name>
    <name evidence="15" type="synonym">trpC</name>
    <name evidence="16" type="synonym">trpF</name>
    <name evidence="19" type="ORF">RI845_06140</name>
</gene>
<evidence type="ECO:0000256" key="11">
    <source>
        <dbReference type="ARBA" id="ARBA00023235"/>
    </source>
</evidence>
<dbReference type="GO" id="GO:0004640">
    <property type="term" value="F:phosphoribosylanthranilate isomerase activity"/>
    <property type="evidence" value="ECO:0007669"/>
    <property type="project" value="UniProtKB-EC"/>
</dbReference>
<evidence type="ECO:0000256" key="3">
    <source>
        <dbReference type="ARBA" id="ARBA00004664"/>
    </source>
</evidence>
<evidence type="ECO:0000313" key="19">
    <source>
        <dbReference type="EMBL" id="WNC69723.1"/>
    </source>
</evidence>
<dbReference type="InterPro" id="IPR001240">
    <property type="entry name" value="PRAI_dom"/>
</dbReference>
<comment type="pathway">
    <text evidence="4 15">Amino-acid biosynthesis; L-tryptophan biosynthesis; L-tryptophan from chorismate: step 4/5.</text>
</comment>
<keyword evidence="12 15" id="KW-0456">Lyase</keyword>
<keyword evidence="13" id="KW-0511">Multifunctional enzyme</keyword>
<comment type="catalytic activity">
    <reaction evidence="1 16">
        <text>N-(5-phospho-beta-D-ribosyl)anthranilate = 1-(2-carboxyphenylamino)-1-deoxy-D-ribulose 5-phosphate</text>
        <dbReference type="Rhea" id="RHEA:21540"/>
        <dbReference type="ChEBI" id="CHEBI:18277"/>
        <dbReference type="ChEBI" id="CHEBI:58613"/>
        <dbReference type="EC" id="5.3.1.24"/>
    </reaction>
</comment>
<dbReference type="InterPro" id="IPR013785">
    <property type="entry name" value="Aldolase_TIM"/>
</dbReference>
<evidence type="ECO:0000256" key="15">
    <source>
        <dbReference type="HAMAP-Rule" id="MF_00134"/>
    </source>
</evidence>
<evidence type="ECO:0000256" key="2">
    <source>
        <dbReference type="ARBA" id="ARBA00001633"/>
    </source>
</evidence>
<evidence type="ECO:0000259" key="18">
    <source>
        <dbReference type="Pfam" id="PF00697"/>
    </source>
</evidence>
<dbReference type="HAMAP" id="MF_00135">
    <property type="entry name" value="PRAI"/>
    <property type="match status" value="1"/>
</dbReference>
<sequence>MASIPESNTAKSNILEKIVIDKRAEVAKLKQERPLATFIDGLVPTTKDMYQALSADNAGFILECKKASPSKGLIRPEFDVEEIAGIYNNYAAAISVLTDMKYFQGKHDYLKLVSDSVDCPVLNKDFFIDEYQIHLGRLYGADAILLMLSVLSDEEYIELSKVANSYNMAILTEVSNVEETERAIALGAKLIGINNRNLRDLSTDLTRTFELAPMIPDDRLIISESGIYTNKQVRELAPAVNGFLVGSSVMAQDDIDLACRELIFGYNKVCGLTSVADINAVTNAGAVYAGLILTEQSPRFVSFEQARRIQDELLESSLPSIKFVGVFKDQSVEDVSTAANHLHLAAVQLHGKEDAAYIEQLKPHLPANCEIVKAISVVNELPPFNQNADRYLLDAKQGGSGEVFDWQLLEDSAQDFSNTMLAGGLTLNNIASAQRVCNELDLSGLDINSGVESAPGIKDHNKIKQAFALIRDY</sequence>
<keyword evidence="20" id="KW-1185">Reference proteome</keyword>
<dbReference type="PANTHER" id="PTHR22854:SF2">
    <property type="entry name" value="INDOLE-3-GLYCEROL-PHOSPHATE SYNTHASE"/>
    <property type="match status" value="1"/>
</dbReference>
<dbReference type="Pfam" id="PF00697">
    <property type="entry name" value="PRAI"/>
    <property type="match status" value="1"/>
</dbReference>
<evidence type="ECO:0000256" key="13">
    <source>
        <dbReference type="ARBA" id="ARBA00023268"/>
    </source>
</evidence>
<dbReference type="EC" id="5.3.1.24" evidence="16"/>
<dbReference type="GO" id="GO:0004425">
    <property type="term" value="F:indole-3-glycerol-phosphate synthase activity"/>
    <property type="evidence" value="ECO:0007669"/>
    <property type="project" value="UniProtKB-EC"/>
</dbReference>
<evidence type="ECO:0000313" key="20">
    <source>
        <dbReference type="Proteomes" id="UP001248581"/>
    </source>
</evidence>
<evidence type="ECO:0000256" key="14">
    <source>
        <dbReference type="ARBA" id="ARBA00025592"/>
    </source>
</evidence>
<comment type="similarity">
    <text evidence="15">Belongs to the TrpC family.</text>
</comment>
<comment type="function">
    <text evidence="14">Bifunctional enzyme that catalyzes two sequential steps of tryptophan biosynthetic pathway. The first reaction is catalyzed by the isomerase, coded by the TrpF domain; the second reaction is catalyzed by the synthase, coded by the TrpC domain.</text>
</comment>
<proteinExistence type="inferred from homology"/>
<evidence type="ECO:0000256" key="7">
    <source>
        <dbReference type="ARBA" id="ARBA00022605"/>
    </source>
</evidence>
<dbReference type="Gene3D" id="3.20.20.70">
    <property type="entry name" value="Aldolase class I"/>
    <property type="match status" value="2"/>
</dbReference>
<dbReference type="PROSITE" id="PS00614">
    <property type="entry name" value="IGPS"/>
    <property type="match status" value="1"/>
</dbReference>
<dbReference type="EMBL" id="CP134146">
    <property type="protein sequence ID" value="WNC69723.1"/>
    <property type="molecule type" value="Genomic_DNA"/>
</dbReference>
<comment type="similarity">
    <text evidence="6">In the C-terminal section; belongs to the TrpF family.</text>
</comment>
<comment type="catalytic activity">
    <reaction evidence="2 15">
        <text>1-(2-carboxyphenylamino)-1-deoxy-D-ribulose 5-phosphate + H(+) = (1S,2R)-1-C-(indol-3-yl)glycerol 3-phosphate + CO2 + H2O</text>
        <dbReference type="Rhea" id="RHEA:23476"/>
        <dbReference type="ChEBI" id="CHEBI:15377"/>
        <dbReference type="ChEBI" id="CHEBI:15378"/>
        <dbReference type="ChEBI" id="CHEBI:16526"/>
        <dbReference type="ChEBI" id="CHEBI:58613"/>
        <dbReference type="ChEBI" id="CHEBI:58866"/>
        <dbReference type="EC" id="4.1.1.48"/>
    </reaction>
</comment>
<dbReference type="EC" id="4.1.1.48" evidence="15"/>
<comment type="similarity">
    <text evidence="5">In the N-terminal section; belongs to the TrpC family.</text>
</comment>
<comment type="pathway">
    <text evidence="3 16">Amino-acid biosynthesis; L-tryptophan biosynthesis; L-tryptophan from chorismate: step 3/5.</text>
</comment>
<dbReference type="RefSeq" id="WP_348388866.1">
    <property type="nucleotide sequence ID" value="NZ_CP134146.1"/>
</dbReference>
<evidence type="ECO:0000256" key="1">
    <source>
        <dbReference type="ARBA" id="ARBA00001164"/>
    </source>
</evidence>
<dbReference type="Pfam" id="PF00218">
    <property type="entry name" value="IGPS"/>
    <property type="match status" value="1"/>
</dbReference>
<dbReference type="HAMAP" id="MF_00134_B">
    <property type="entry name" value="IGPS_B"/>
    <property type="match status" value="1"/>
</dbReference>
<accession>A0ABY9TLK0</accession>
<dbReference type="InterPro" id="IPR045186">
    <property type="entry name" value="Indole-3-glycerol_P_synth"/>
</dbReference>
<evidence type="ECO:0000256" key="12">
    <source>
        <dbReference type="ARBA" id="ARBA00023239"/>
    </source>
</evidence>
<dbReference type="InterPro" id="IPR011060">
    <property type="entry name" value="RibuloseP-bd_barrel"/>
</dbReference>
<dbReference type="Proteomes" id="UP001248581">
    <property type="component" value="Chromosome"/>
</dbReference>
<dbReference type="InterPro" id="IPR013798">
    <property type="entry name" value="Indole-3-glycerol_P_synth_dom"/>
</dbReference>
<keyword evidence="9 15" id="KW-0822">Tryptophan biosynthesis</keyword>
<evidence type="ECO:0000256" key="10">
    <source>
        <dbReference type="ARBA" id="ARBA00023141"/>
    </source>
</evidence>
<dbReference type="NCBIfam" id="NF001377">
    <property type="entry name" value="PRK00278.2-4"/>
    <property type="match status" value="1"/>
</dbReference>
<keyword evidence="7 15" id="KW-0028">Amino-acid biosynthesis</keyword>
<keyword evidence="8 15" id="KW-0210">Decarboxylase</keyword>